<evidence type="ECO:0000256" key="7">
    <source>
        <dbReference type="HAMAP-Rule" id="MF_00372"/>
    </source>
</evidence>
<dbReference type="InterPro" id="IPR011059">
    <property type="entry name" value="Metal-dep_hydrolase_composite"/>
</dbReference>
<proteinExistence type="inferred from homology"/>
<dbReference type="SUPFAM" id="SSF51338">
    <property type="entry name" value="Composite domain of metallo-dependent hydrolases"/>
    <property type="match status" value="1"/>
</dbReference>
<evidence type="ECO:0000313" key="10">
    <source>
        <dbReference type="Proteomes" id="UP000248856"/>
    </source>
</evidence>
<comment type="caution">
    <text evidence="9">The sequence shown here is derived from an EMBL/GenBank/DDBJ whole genome shotgun (WGS) entry which is preliminary data.</text>
</comment>
<evidence type="ECO:0000256" key="2">
    <source>
        <dbReference type="ARBA" id="ARBA00022723"/>
    </source>
</evidence>
<feature type="binding site" evidence="7">
    <location>
        <position position="166"/>
    </location>
    <ligand>
        <name>N-formimidoyl-L-glutamate</name>
        <dbReference type="ChEBI" id="CHEBI:58928"/>
    </ligand>
</feature>
<dbReference type="EC" id="3.5.2.7" evidence="1 7"/>
<feature type="domain" description="Amidohydrolase-related" evidence="8">
    <location>
        <begin position="86"/>
        <end position="416"/>
    </location>
</feature>
<evidence type="ECO:0000256" key="1">
    <source>
        <dbReference type="ARBA" id="ARBA00012864"/>
    </source>
</evidence>
<gene>
    <name evidence="7" type="primary">hutI</name>
    <name evidence="9" type="ORF">AX018_104929</name>
</gene>
<keyword evidence="2 7" id="KW-0479">Metal-binding</keyword>
<dbReference type="HAMAP" id="MF_00372">
    <property type="entry name" value="HutI"/>
    <property type="match status" value="1"/>
</dbReference>
<dbReference type="AlphaFoldDB" id="A0A328YQR1"/>
<feature type="binding site" evidence="7">
    <location>
        <position position="343"/>
    </location>
    <ligand>
        <name>N-formimidoyl-L-glutamate</name>
        <dbReference type="ChEBI" id="CHEBI:58928"/>
    </ligand>
</feature>
<dbReference type="PANTHER" id="PTHR42752">
    <property type="entry name" value="IMIDAZOLONEPROPIONASE"/>
    <property type="match status" value="1"/>
</dbReference>
<dbReference type="Gene3D" id="3.20.20.140">
    <property type="entry name" value="Metal-dependent hydrolases"/>
    <property type="match status" value="1"/>
</dbReference>
<feature type="binding site" evidence="7">
    <location>
        <position position="96"/>
    </location>
    <ligand>
        <name>Zn(2+)</name>
        <dbReference type="ChEBI" id="CHEBI:29105"/>
    </ligand>
</feature>
<sequence length="453" mass="47221">MHHDTPAAPPSGGTGFHGAPGADGIWHGLRLAPGLYGADVPVAEGVPAAIVVEQGAIRWVGPQEALPAVYAAHAALPRHDGGGALATPGLVDCHTHLVYGGHRAHEFALRLAGASYEEVARAGGGIVSSVRATRAADEGTLFAQALPRLAALLEEGVCAVEIKSGYGLALEHERKQLRVARQLGEACGVTVRTTFLGAHALPPEYAGRSQDYIDLVCREMLPALAAEGLVDAVDVFCERIAFTLAETEQVFQAARALGLPVKLHAEQLSDMGGARLAAGYGALSCDHIEHLSPDGIAAMRAAGTVAVLLPGAYYTLRDTHLPPIQGLRDAGVPMAVATDHNPGTSPALSLRLMANMACTLFRLTVPEALAGITTHAARALGLQATHGLIAAGRPANFVLWPFEDAAELAYWFGHQPPRAIVRQGRVARPLAASAAVPAAALHSTPDSFHDRNL</sequence>
<dbReference type="FunFam" id="3.20.20.140:FF:000007">
    <property type="entry name" value="Imidazolonepropionase"/>
    <property type="match status" value="1"/>
</dbReference>
<dbReference type="PANTHER" id="PTHR42752:SF1">
    <property type="entry name" value="IMIDAZOLONEPROPIONASE-RELATED"/>
    <property type="match status" value="1"/>
</dbReference>
<keyword evidence="5 7" id="KW-0862">Zinc</keyword>
<feature type="binding site" evidence="7">
    <location>
        <position position="166"/>
    </location>
    <ligand>
        <name>4-imidazolone-5-propanoate</name>
        <dbReference type="ChEBI" id="CHEBI:77893"/>
    </ligand>
</feature>
<evidence type="ECO:0000256" key="5">
    <source>
        <dbReference type="ARBA" id="ARBA00022833"/>
    </source>
</evidence>
<evidence type="ECO:0000256" key="3">
    <source>
        <dbReference type="ARBA" id="ARBA00022801"/>
    </source>
</evidence>
<dbReference type="InterPro" id="IPR032466">
    <property type="entry name" value="Metal_Hydrolase"/>
</dbReference>
<accession>A0A328YQR1</accession>
<protein>
    <recommendedName>
        <fullName evidence="1 7">Imidazolonepropionase</fullName>
        <ecNumber evidence="1 7">3.5.2.7</ecNumber>
    </recommendedName>
    <alternativeName>
        <fullName evidence="7">Imidazolone-5-propionate hydrolase</fullName>
    </alternativeName>
</protein>
<dbReference type="Proteomes" id="UP000248856">
    <property type="component" value="Unassembled WGS sequence"/>
</dbReference>
<dbReference type="GO" id="GO:0019557">
    <property type="term" value="P:L-histidine catabolic process to glutamate and formate"/>
    <property type="evidence" value="ECO:0007669"/>
    <property type="project" value="UniProtKB-UniPathway"/>
</dbReference>
<dbReference type="GO" id="GO:0008270">
    <property type="term" value="F:zinc ion binding"/>
    <property type="evidence" value="ECO:0007669"/>
    <property type="project" value="UniProtKB-UniRule"/>
</dbReference>
<feature type="binding site" evidence="7">
    <location>
        <position position="341"/>
    </location>
    <ligand>
        <name>N-formimidoyl-L-glutamate</name>
        <dbReference type="ChEBI" id="CHEBI:58928"/>
    </ligand>
</feature>
<dbReference type="Gene3D" id="2.30.40.10">
    <property type="entry name" value="Urease, subunit C, domain 1"/>
    <property type="match status" value="1"/>
</dbReference>
<dbReference type="GO" id="GO:0005506">
    <property type="term" value="F:iron ion binding"/>
    <property type="evidence" value="ECO:0007669"/>
    <property type="project" value="UniProtKB-UniRule"/>
</dbReference>
<dbReference type="OrthoDB" id="9776455at2"/>
<keyword evidence="7" id="KW-0963">Cytoplasm</keyword>
<feature type="binding site" evidence="7">
    <location>
        <position position="199"/>
    </location>
    <ligand>
        <name>4-imidazolone-5-propanoate</name>
        <dbReference type="ChEBI" id="CHEBI:77893"/>
    </ligand>
</feature>
<evidence type="ECO:0000256" key="4">
    <source>
        <dbReference type="ARBA" id="ARBA00022808"/>
    </source>
</evidence>
<evidence type="ECO:0000256" key="6">
    <source>
        <dbReference type="ARBA" id="ARBA00023004"/>
    </source>
</evidence>
<name>A0A328YQR1_9BURK</name>
<comment type="pathway">
    <text evidence="7">Amino-acid degradation; L-histidine degradation into L-glutamate; N-formimidoyl-L-glutamate from L-histidine: step 3/3.</text>
</comment>
<dbReference type="Pfam" id="PF01979">
    <property type="entry name" value="Amidohydro_1"/>
    <property type="match status" value="1"/>
</dbReference>
<comment type="cofactor">
    <cofactor evidence="7">
        <name>Zn(2+)</name>
        <dbReference type="ChEBI" id="CHEBI:29105"/>
    </cofactor>
    <cofactor evidence="7">
        <name>Fe(3+)</name>
        <dbReference type="ChEBI" id="CHEBI:29034"/>
    </cofactor>
    <text evidence="7">Binds 1 zinc or iron ion per subunit.</text>
</comment>
<dbReference type="InterPro" id="IPR006680">
    <property type="entry name" value="Amidohydro-rel"/>
</dbReference>
<feature type="binding site" evidence="7">
    <location>
        <position position="267"/>
    </location>
    <ligand>
        <name>4-imidazolone-5-propanoate</name>
        <dbReference type="ChEBI" id="CHEBI:77893"/>
    </ligand>
</feature>
<keyword evidence="4 7" id="KW-0369">Histidine metabolism</keyword>
<feature type="binding site" evidence="7">
    <location>
        <position position="96"/>
    </location>
    <ligand>
        <name>Fe(3+)</name>
        <dbReference type="ChEBI" id="CHEBI:29034"/>
    </ligand>
</feature>
<dbReference type="CDD" id="cd01296">
    <property type="entry name" value="Imidazolone-5PH"/>
    <property type="match status" value="1"/>
</dbReference>
<comment type="similarity">
    <text evidence="7">Belongs to the metallo-dependent hydrolases superfamily. HutI family.</text>
</comment>
<keyword evidence="10" id="KW-1185">Reference proteome</keyword>
<feature type="binding site" evidence="7">
    <location>
        <position position="264"/>
    </location>
    <ligand>
        <name>Zn(2+)</name>
        <dbReference type="ChEBI" id="CHEBI:29105"/>
    </ligand>
</feature>
<feature type="binding site" evidence="7">
    <location>
        <position position="264"/>
    </location>
    <ligand>
        <name>Fe(3+)</name>
        <dbReference type="ChEBI" id="CHEBI:29034"/>
    </ligand>
</feature>
<dbReference type="InterPro" id="IPR005920">
    <property type="entry name" value="HutI"/>
</dbReference>
<evidence type="ECO:0000313" key="9">
    <source>
        <dbReference type="EMBL" id="RAR76378.1"/>
    </source>
</evidence>
<dbReference type="NCBIfam" id="TIGR01224">
    <property type="entry name" value="hutI"/>
    <property type="match status" value="1"/>
</dbReference>
<keyword evidence="3 7" id="KW-0378">Hydrolase</keyword>
<dbReference type="GO" id="GO:0019556">
    <property type="term" value="P:L-histidine catabolic process to glutamate and formamide"/>
    <property type="evidence" value="ECO:0007669"/>
    <property type="project" value="UniProtKB-UniRule"/>
</dbReference>
<dbReference type="UniPathway" id="UPA00379">
    <property type="reaction ID" value="UER00551"/>
</dbReference>
<dbReference type="EMBL" id="QLTA01000049">
    <property type="protein sequence ID" value="RAR76378.1"/>
    <property type="molecule type" value="Genomic_DNA"/>
</dbReference>
<feature type="binding site" evidence="7">
    <location>
        <position position="94"/>
    </location>
    <ligand>
        <name>Fe(3+)</name>
        <dbReference type="ChEBI" id="CHEBI:29034"/>
    </ligand>
</feature>
<feature type="binding site" evidence="7">
    <location>
        <position position="339"/>
    </location>
    <ligand>
        <name>Zn(2+)</name>
        <dbReference type="ChEBI" id="CHEBI:29105"/>
    </ligand>
</feature>
<dbReference type="SUPFAM" id="SSF51556">
    <property type="entry name" value="Metallo-dependent hydrolases"/>
    <property type="match status" value="1"/>
</dbReference>
<feature type="binding site" evidence="7">
    <location>
        <position position="344"/>
    </location>
    <ligand>
        <name>4-imidazolone-5-propanoate</name>
        <dbReference type="ChEBI" id="CHEBI:77893"/>
    </ligand>
</feature>
<comment type="catalytic activity">
    <reaction evidence="7">
        <text>4-imidazolone-5-propanoate + H2O = N-formimidoyl-L-glutamate</text>
        <dbReference type="Rhea" id="RHEA:23660"/>
        <dbReference type="ChEBI" id="CHEBI:15377"/>
        <dbReference type="ChEBI" id="CHEBI:58928"/>
        <dbReference type="ChEBI" id="CHEBI:77893"/>
        <dbReference type="EC" id="3.5.2.7"/>
    </reaction>
</comment>
<dbReference type="RefSeq" id="WP_111880701.1">
    <property type="nucleotide sequence ID" value="NZ_CBCSGC010000156.1"/>
</dbReference>
<evidence type="ECO:0000259" key="8">
    <source>
        <dbReference type="Pfam" id="PF01979"/>
    </source>
</evidence>
<dbReference type="GO" id="GO:0050480">
    <property type="term" value="F:imidazolonepropionase activity"/>
    <property type="evidence" value="ECO:0007669"/>
    <property type="project" value="UniProtKB-UniRule"/>
</dbReference>
<keyword evidence="6 7" id="KW-0408">Iron</keyword>
<comment type="function">
    <text evidence="7">Catalyzes the hydrolytic cleavage of the carbon-nitrogen bond in imidazolone-5-propanoate to yield N-formimidoyl-L-glutamate. It is the third step in the universal histidine degradation pathway.</text>
</comment>
<feature type="binding site" evidence="7">
    <location>
        <position position="94"/>
    </location>
    <ligand>
        <name>Zn(2+)</name>
        <dbReference type="ChEBI" id="CHEBI:29105"/>
    </ligand>
</feature>
<comment type="subcellular location">
    <subcellularLocation>
        <location evidence="7">Cytoplasm</location>
    </subcellularLocation>
</comment>
<dbReference type="GO" id="GO:0005737">
    <property type="term" value="C:cytoplasm"/>
    <property type="evidence" value="ECO:0007669"/>
    <property type="project" value="UniProtKB-SubCell"/>
</dbReference>
<feature type="binding site" evidence="7">
    <location>
        <position position="103"/>
    </location>
    <ligand>
        <name>4-imidazolone-5-propanoate</name>
        <dbReference type="ChEBI" id="CHEBI:77893"/>
    </ligand>
</feature>
<feature type="binding site" evidence="7">
    <location>
        <position position="339"/>
    </location>
    <ligand>
        <name>Fe(3+)</name>
        <dbReference type="ChEBI" id="CHEBI:29034"/>
    </ligand>
</feature>
<reference evidence="9 10" key="1">
    <citation type="submission" date="2018-06" db="EMBL/GenBank/DDBJ databases">
        <title>Genomic Encyclopedia of Archaeal and Bacterial Type Strains, Phase II (KMG-II): from individual species to whole genera.</title>
        <authorList>
            <person name="Goeker M."/>
        </authorList>
    </citation>
    <scope>NUCLEOTIDE SEQUENCE [LARGE SCALE GENOMIC DNA]</scope>
    <source>
        <strain evidence="9 10">CFPB 3232</strain>
    </source>
</reference>
<organism evidence="9 10">
    <name type="scientific">Paracidovorax anthurii</name>
    <dbReference type="NCBI Taxonomy" id="78229"/>
    <lineage>
        <taxon>Bacteria</taxon>
        <taxon>Pseudomonadati</taxon>
        <taxon>Pseudomonadota</taxon>
        <taxon>Betaproteobacteria</taxon>
        <taxon>Burkholderiales</taxon>
        <taxon>Comamonadaceae</taxon>
        <taxon>Paracidovorax</taxon>
    </lineage>
</organism>